<reference evidence="1" key="1">
    <citation type="submission" date="2023-03" db="EMBL/GenBank/DDBJ databases">
        <title>Massive genome expansion in bonnet fungi (Mycena s.s.) driven by repeated elements and novel gene families across ecological guilds.</title>
        <authorList>
            <consortium name="Lawrence Berkeley National Laboratory"/>
            <person name="Harder C.B."/>
            <person name="Miyauchi S."/>
            <person name="Viragh M."/>
            <person name="Kuo A."/>
            <person name="Thoen E."/>
            <person name="Andreopoulos B."/>
            <person name="Lu D."/>
            <person name="Skrede I."/>
            <person name="Drula E."/>
            <person name="Henrissat B."/>
            <person name="Morin E."/>
            <person name="Kohler A."/>
            <person name="Barry K."/>
            <person name="LaButti K."/>
            <person name="Morin E."/>
            <person name="Salamov A."/>
            <person name="Lipzen A."/>
            <person name="Mereny Z."/>
            <person name="Hegedus B."/>
            <person name="Baldrian P."/>
            <person name="Stursova M."/>
            <person name="Weitz H."/>
            <person name="Taylor A."/>
            <person name="Grigoriev I.V."/>
            <person name="Nagy L.G."/>
            <person name="Martin F."/>
            <person name="Kauserud H."/>
        </authorList>
    </citation>
    <scope>NUCLEOTIDE SEQUENCE</scope>
    <source>
        <strain evidence="1">CBHHK200</strain>
    </source>
</reference>
<gene>
    <name evidence="1" type="ORF">C8F04DRAFT_1173064</name>
</gene>
<keyword evidence="2" id="KW-1185">Reference proteome</keyword>
<dbReference type="Proteomes" id="UP001218188">
    <property type="component" value="Unassembled WGS sequence"/>
</dbReference>
<evidence type="ECO:0000313" key="2">
    <source>
        <dbReference type="Proteomes" id="UP001218188"/>
    </source>
</evidence>
<organism evidence="1 2">
    <name type="scientific">Mycena alexandri</name>
    <dbReference type="NCBI Taxonomy" id="1745969"/>
    <lineage>
        <taxon>Eukaryota</taxon>
        <taxon>Fungi</taxon>
        <taxon>Dikarya</taxon>
        <taxon>Basidiomycota</taxon>
        <taxon>Agaricomycotina</taxon>
        <taxon>Agaricomycetes</taxon>
        <taxon>Agaricomycetidae</taxon>
        <taxon>Agaricales</taxon>
        <taxon>Marasmiineae</taxon>
        <taxon>Mycenaceae</taxon>
        <taxon>Mycena</taxon>
    </lineage>
</organism>
<evidence type="ECO:0000313" key="1">
    <source>
        <dbReference type="EMBL" id="KAJ7046102.1"/>
    </source>
</evidence>
<dbReference type="EMBL" id="JARJCM010000003">
    <property type="protein sequence ID" value="KAJ7046102.1"/>
    <property type="molecule type" value="Genomic_DNA"/>
</dbReference>
<protein>
    <submittedName>
        <fullName evidence="1">Uncharacterized protein</fullName>
    </submittedName>
</protein>
<name>A0AAD6XDL6_9AGAR</name>
<dbReference type="AlphaFoldDB" id="A0AAD6XDL6"/>
<accession>A0AAD6XDL6</accession>
<sequence>MSQAEDGSEANGRKLLTEAKFIKWSEKRSSKRGNSAMTGETWKVEEDNHFADEFASQEALSAALTGWFGVRDEVRILMPQNLEGLDKANQVFLDGRGHRRDLVHVVPEPCYYRACLQSAALTEFGGLTRRTRSFSTGVAVEETSCMSSPSLASTGLARRARRCPWWWWWWERSWSQVTSDPKQKTQGFWLGLRLAQALFQSLRAAQFKVEESIADNTINIRQLIYDEE</sequence>
<comment type="caution">
    <text evidence="1">The sequence shown here is derived from an EMBL/GenBank/DDBJ whole genome shotgun (WGS) entry which is preliminary data.</text>
</comment>
<proteinExistence type="predicted"/>